<reference evidence="13 14" key="1">
    <citation type="submission" date="2020-06" db="EMBL/GenBank/DDBJ databases">
        <title>Schlegella sp. ID0723 isolated from air conditioner.</title>
        <authorList>
            <person name="Kim D.Y."/>
            <person name="Kim D.-U."/>
        </authorList>
    </citation>
    <scope>NUCLEOTIDE SEQUENCE [LARGE SCALE GENOMIC DNA]</scope>
    <source>
        <strain evidence="13 14">ID0723</strain>
    </source>
</reference>
<keyword evidence="4" id="KW-0442">Lipid degradation</keyword>
<dbReference type="GO" id="GO:0016509">
    <property type="term" value="F:long-chain (3S)-3-hydroxyacyl-CoA dehydrogenase (NAD+) activity"/>
    <property type="evidence" value="ECO:0007669"/>
    <property type="project" value="TreeGrafter"/>
</dbReference>
<evidence type="ECO:0000256" key="3">
    <source>
        <dbReference type="ARBA" id="ARBA00022832"/>
    </source>
</evidence>
<dbReference type="InterPro" id="IPR036291">
    <property type="entry name" value="NAD(P)-bd_dom_sf"/>
</dbReference>
<feature type="domain" description="3-hydroxyacyl-CoA dehydrogenase NAD binding" evidence="12">
    <location>
        <begin position="315"/>
        <end position="492"/>
    </location>
</feature>
<evidence type="ECO:0000256" key="9">
    <source>
        <dbReference type="ARBA" id="ARBA00023268"/>
    </source>
</evidence>
<dbReference type="GO" id="GO:0070403">
    <property type="term" value="F:NAD+ binding"/>
    <property type="evidence" value="ECO:0007669"/>
    <property type="project" value="InterPro"/>
</dbReference>
<dbReference type="InterPro" id="IPR006176">
    <property type="entry name" value="3-OHacyl-CoA_DH_NAD-bd"/>
</dbReference>
<dbReference type="Gene3D" id="3.90.226.10">
    <property type="entry name" value="2-enoyl-CoA Hydratase, Chain A, domain 1"/>
    <property type="match status" value="1"/>
</dbReference>
<dbReference type="EMBL" id="JABWMJ010000008">
    <property type="protein sequence ID" value="NUZ07557.1"/>
    <property type="molecule type" value="Genomic_DNA"/>
</dbReference>
<evidence type="ECO:0000256" key="10">
    <source>
        <dbReference type="ARBA" id="ARBA00049556"/>
    </source>
</evidence>
<keyword evidence="14" id="KW-1185">Reference proteome</keyword>
<comment type="catalytic activity">
    <reaction evidence="10">
        <text>a (3S)-3-hydroxyacyl-CoA + NAD(+) = a 3-oxoacyl-CoA + NADH + H(+)</text>
        <dbReference type="Rhea" id="RHEA:22432"/>
        <dbReference type="ChEBI" id="CHEBI:15378"/>
        <dbReference type="ChEBI" id="CHEBI:57318"/>
        <dbReference type="ChEBI" id="CHEBI:57540"/>
        <dbReference type="ChEBI" id="CHEBI:57945"/>
        <dbReference type="ChEBI" id="CHEBI:90726"/>
        <dbReference type="EC" id="1.1.1.35"/>
    </reaction>
</comment>
<evidence type="ECO:0000313" key="13">
    <source>
        <dbReference type="EMBL" id="NUZ07557.1"/>
    </source>
</evidence>
<evidence type="ECO:0000256" key="1">
    <source>
        <dbReference type="ARBA" id="ARBA00005005"/>
    </source>
</evidence>
<dbReference type="InterPro" id="IPR029045">
    <property type="entry name" value="ClpP/crotonase-like_dom_sf"/>
</dbReference>
<evidence type="ECO:0000259" key="11">
    <source>
        <dbReference type="Pfam" id="PF00725"/>
    </source>
</evidence>
<evidence type="ECO:0000256" key="6">
    <source>
        <dbReference type="ARBA" id="ARBA00023027"/>
    </source>
</evidence>
<dbReference type="InterPro" id="IPR008927">
    <property type="entry name" value="6-PGluconate_DH-like_C_sf"/>
</dbReference>
<organism evidence="13 14">
    <name type="scientific">Piscinibacter koreensis</name>
    <dbReference type="NCBI Taxonomy" id="2742824"/>
    <lineage>
        <taxon>Bacteria</taxon>
        <taxon>Pseudomonadati</taxon>
        <taxon>Pseudomonadota</taxon>
        <taxon>Betaproteobacteria</taxon>
        <taxon>Burkholderiales</taxon>
        <taxon>Sphaerotilaceae</taxon>
        <taxon>Piscinibacter</taxon>
    </lineage>
</organism>
<evidence type="ECO:0000259" key="12">
    <source>
        <dbReference type="Pfam" id="PF02737"/>
    </source>
</evidence>
<dbReference type="CDD" id="cd06558">
    <property type="entry name" value="crotonase-like"/>
    <property type="match status" value="1"/>
</dbReference>
<proteinExistence type="inferred from homology"/>
<dbReference type="Pfam" id="PF02737">
    <property type="entry name" value="3HCDH_N"/>
    <property type="match status" value="1"/>
</dbReference>
<keyword evidence="13" id="KW-0413">Isomerase</keyword>
<evidence type="ECO:0000256" key="5">
    <source>
        <dbReference type="ARBA" id="ARBA00023002"/>
    </source>
</evidence>
<evidence type="ECO:0000313" key="14">
    <source>
        <dbReference type="Proteomes" id="UP000529637"/>
    </source>
</evidence>
<dbReference type="PANTHER" id="PTHR43612:SF3">
    <property type="entry name" value="TRIFUNCTIONAL ENZYME SUBUNIT ALPHA, MITOCHONDRIAL"/>
    <property type="match status" value="1"/>
</dbReference>
<dbReference type="SUPFAM" id="SSF48179">
    <property type="entry name" value="6-phosphogluconate dehydrogenase C-terminal domain-like"/>
    <property type="match status" value="2"/>
</dbReference>
<dbReference type="Pfam" id="PF00378">
    <property type="entry name" value="ECH_1"/>
    <property type="match status" value="1"/>
</dbReference>
<dbReference type="SUPFAM" id="SSF52096">
    <property type="entry name" value="ClpP/crotonase"/>
    <property type="match status" value="1"/>
</dbReference>
<comment type="similarity">
    <text evidence="2">In the central section; belongs to the 3-hydroxyacyl-CoA dehydrogenase family.</text>
</comment>
<keyword evidence="5" id="KW-0560">Oxidoreductase</keyword>
<dbReference type="Proteomes" id="UP000529637">
    <property type="component" value="Unassembled WGS sequence"/>
</dbReference>
<dbReference type="UniPathway" id="UPA00659"/>
<keyword evidence="6" id="KW-0520">NAD</keyword>
<dbReference type="GO" id="GO:0016853">
    <property type="term" value="F:isomerase activity"/>
    <property type="evidence" value="ECO:0007669"/>
    <property type="project" value="UniProtKB-KW"/>
</dbReference>
<comment type="pathway">
    <text evidence="1">Lipid metabolism; fatty acid beta-oxidation.</text>
</comment>
<feature type="domain" description="3-hydroxyacyl-CoA dehydrogenase C-terminal" evidence="11">
    <location>
        <begin position="495"/>
        <end position="593"/>
    </location>
</feature>
<dbReference type="PANTHER" id="PTHR43612">
    <property type="entry name" value="TRIFUNCTIONAL ENZYME SUBUNIT ALPHA"/>
    <property type="match status" value="1"/>
</dbReference>
<dbReference type="InterPro" id="IPR001753">
    <property type="entry name" value="Enoyl-CoA_hydra/iso"/>
</dbReference>
<name>A0A7Y6NQN1_9BURK</name>
<evidence type="ECO:0000256" key="7">
    <source>
        <dbReference type="ARBA" id="ARBA00023098"/>
    </source>
</evidence>
<keyword evidence="8" id="KW-0456">Lyase</keyword>
<dbReference type="GO" id="GO:0006635">
    <property type="term" value="P:fatty acid beta-oxidation"/>
    <property type="evidence" value="ECO:0007669"/>
    <property type="project" value="UniProtKB-UniPathway"/>
</dbReference>
<keyword evidence="3" id="KW-0276">Fatty acid metabolism</keyword>
<protein>
    <submittedName>
        <fullName evidence="13">Enoyl-CoA hydratase/isomerase family protein</fullName>
    </submittedName>
</protein>
<dbReference type="GO" id="GO:0004300">
    <property type="term" value="F:enoyl-CoA hydratase activity"/>
    <property type="evidence" value="ECO:0007669"/>
    <property type="project" value="TreeGrafter"/>
</dbReference>
<dbReference type="Pfam" id="PF00725">
    <property type="entry name" value="3HCDH"/>
    <property type="match status" value="1"/>
</dbReference>
<evidence type="ECO:0000256" key="4">
    <source>
        <dbReference type="ARBA" id="ARBA00022963"/>
    </source>
</evidence>
<dbReference type="FunFam" id="3.40.50.720:FF:000009">
    <property type="entry name" value="Fatty oxidation complex, alpha subunit"/>
    <property type="match status" value="1"/>
</dbReference>
<dbReference type="Gene3D" id="3.40.50.720">
    <property type="entry name" value="NAD(P)-binding Rossmann-like Domain"/>
    <property type="match status" value="1"/>
</dbReference>
<dbReference type="InterPro" id="IPR050136">
    <property type="entry name" value="FA_oxidation_alpha_subunit"/>
</dbReference>
<gene>
    <name evidence="13" type="ORF">HQN59_17465</name>
</gene>
<evidence type="ECO:0000256" key="8">
    <source>
        <dbReference type="ARBA" id="ARBA00023239"/>
    </source>
</evidence>
<dbReference type="Gene3D" id="1.10.1040.50">
    <property type="match status" value="1"/>
</dbReference>
<dbReference type="SUPFAM" id="SSF51735">
    <property type="entry name" value="NAD(P)-binding Rossmann-fold domains"/>
    <property type="match status" value="1"/>
</dbReference>
<evidence type="ECO:0000256" key="2">
    <source>
        <dbReference type="ARBA" id="ARBA00007005"/>
    </source>
</evidence>
<dbReference type="AlphaFoldDB" id="A0A7Y6NQN1"/>
<keyword evidence="9" id="KW-0511">Multifunctional enzyme</keyword>
<dbReference type="RefSeq" id="WP_176070392.1">
    <property type="nucleotide sequence ID" value="NZ_JABWMJ010000008.1"/>
</dbReference>
<keyword evidence="7" id="KW-0443">Lipid metabolism</keyword>
<comment type="caution">
    <text evidence="13">The sequence shown here is derived from an EMBL/GenBank/DDBJ whole genome shotgun (WGS) entry which is preliminary data.</text>
</comment>
<sequence>MSIDYQAGADGIATLTWQMSDAPMNVLNAASMAAYAAAVRRAIVDPAVKGVIVTSAKPEFIAGGDLNMLLAFSDAQAMTRFTEELHALMRGIEKSGKPFVAALNGSALGGGYEVALSCHRRIAADNPKAQIGLPEVGLGLLPGGGGTQRLPRLIGIRPALPYLLEGKKVSPAQALKAGMVDEVVPPAELLARARAWLLAAKPEDAVQPWDRKGFKLPGGPVQSPAGYETFTAGNALLRARTFGNYPAPEAIMSCVYNGCQVDIDTALKIEGREFVKLTVGPVSKNMIRTLFFGIGEANKLAARPKGVPPASYRRVGILGAGMMGAGIACAAAEAGLDVVLLDTTSELAARGKAYGEARWAKQAEQGRLSAEKCAALAARIRPTADFAALDGCDIVVEAVFEDRALKADVTRKAEAQLAPDAIFASNTSTLPISGLAQASARPANFIGLHFFSPAEKMPLVEVIVGKATSESCLARALDFVKALRKTPIVVNDSRGFYTSRVFSTYVGEGLTLLAEGVAPALIENAGRMAGMPVGPLALADEVSLELMARIRRQTADDLGSAYQRSAIDEVCERMVDSALGRLGKKAGKGFYEYPQGATKHLWAGLAGLWKPASVQPGVAEVKQRLMAVQSIETVRCLEEGVLRAPIDADVGAILGWGFPACLGGPIGQIHSRGVAAFVADCDELARRHGPRFEPPKSLRAMAAEGKTFFAR</sequence>
<accession>A0A7Y6NQN1</accession>
<dbReference type="InterPro" id="IPR006108">
    <property type="entry name" value="3HC_DH_C"/>
</dbReference>